<comment type="caution">
    <text evidence="9">The sequence shown here is derived from an EMBL/GenBank/DDBJ whole genome shotgun (WGS) entry which is preliminary data.</text>
</comment>
<keyword evidence="6 8" id="KW-0472">Membrane</keyword>
<evidence type="ECO:0000256" key="1">
    <source>
        <dbReference type="ARBA" id="ARBA00004651"/>
    </source>
</evidence>
<keyword evidence="4 8" id="KW-0812">Transmembrane</keyword>
<feature type="transmembrane region" description="Helical" evidence="8">
    <location>
        <begin position="272"/>
        <end position="295"/>
    </location>
</feature>
<name>A0A7W7NVT5_9SPHN</name>
<organism evidence="9 10">
    <name type="scientific">Novosphingobium chloroacetimidivorans</name>
    <dbReference type="NCBI Taxonomy" id="1428314"/>
    <lineage>
        <taxon>Bacteria</taxon>
        <taxon>Pseudomonadati</taxon>
        <taxon>Pseudomonadota</taxon>
        <taxon>Alphaproteobacteria</taxon>
        <taxon>Sphingomonadales</taxon>
        <taxon>Sphingomonadaceae</taxon>
        <taxon>Novosphingobium</taxon>
    </lineage>
</organism>
<reference evidence="9 10" key="1">
    <citation type="submission" date="2020-08" db="EMBL/GenBank/DDBJ databases">
        <title>Functional genomics of gut bacteria from endangered species of beetles.</title>
        <authorList>
            <person name="Carlos-Shanley C."/>
        </authorList>
    </citation>
    <scope>NUCLEOTIDE SEQUENCE [LARGE SCALE GENOMIC DNA]</scope>
    <source>
        <strain evidence="9 10">S00245</strain>
    </source>
</reference>
<sequence>MSAPDRQSSFGIFQALRIRQHLVVMAIAFAAFALQAWLFQHRLDAPVPPILTDFNDYHVVGRMVAAGRAIETYDWPTLKLEQIVQTRNWSFMPWAYPPPFTMLVGLLGLLPIWAAYLLFMAVTWLLFYAAMVRLAGRATIPALFVILPSLIINGKGGQAGFLSAAFIGWFLVFLRERSAKAGWPLGAMIFKPHLAAGIGLLALIERRWGAMVRAVVLIAASFAVATLVLGVEIWPAFQKGTSTASEYLWTGFYPLERMLTVFAALHRFGVPAVAAMVVHLTCAAALVLAVALAWWRKARTETVFALTVCVCLMTSPYTYDYDGVALGLAYAMVLPRFVARAGRYELPIAVLLSWIATSNYLWSGLRQYWYGVPIITHEMQLWTISPIALAALGALVIVVLRRPARPDAPWLRAYSWMAGRKPG</sequence>
<evidence type="ECO:0000256" key="6">
    <source>
        <dbReference type="ARBA" id="ARBA00023136"/>
    </source>
</evidence>
<evidence type="ECO:0000256" key="4">
    <source>
        <dbReference type="ARBA" id="ARBA00022692"/>
    </source>
</evidence>
<feature type="transmembrane region" description="Helical" evidence="8">
    <location>
        <begin position="382"/>
        <end position="400"/>
    </location>
</feature>
<dbReference type="Pfam" id="PF09594">
    <property type="entry name" value="GT87"/>
    <property type="match status" value="1"/>
</dbReference>
<keyword evidence="3" id="KW-0808">Transferase</keyword>
<dbReference type="AlphaFoldDB" id="A0A7W7NVT5"/>
<evidence type="ECO:0000256" key="3">
    <source>
        <dbReference type="ARBA" id="ARBA00022679"/>
    </source>
</evidence>
<evidence type="ECO:0000256" key="8">
    <source>
        <dbReference type="SAM" id="Phobius"/>
    </source>
</evidence>
<evidence type="ECO:0000313" key="9">
    <source>
        <dbReference type="EMBL" id="MBB4857435.1"/>
    </source>
</evidence>
<keyword evidence="2" id="KW-1003">Cell membrane</keyword>
<feature type="transmembrane region" description="Helical" evidence="8">
    <location>
        <begin position="181"/>
        <end position="204"/>
    </location>
</feature>
<comment type="similarity">
    <text evidence="7">Belongs to the glycosyltransferase 87 family.</text>
</comment>
<feature type="transmembrane region" description="Helical" evidence="8">
    <location>
        <begin position="158"/>
        <end position="174"/>
    </location>
</feature>
<dbReference type="EMBL" id="JACHLR010000002">
    <property type="protein sequence ID" value="MBB4857435.1"/>
    <property type="molecule type" value="Genomic_DNA"/>
</dbReference>
<proteinExistence type="inferred from homology"/>
<dbReference type="Proteomes" id="UP000555448">
    <property type="component" value="Unassembled WGS sequence"/>
</dbReference>
<evidence type="ECO:0000313" key="10">
    <source>
        <dbReference type="Proteomes" id="UP000555448"/>
    </source>
</evidence>
<feature type="transmembrane region" description="Helical" evidence="8">
    <location>
        <begin position="302"/>
        <end position="317"/>
    </location>
</feature>
<evidence type="ECO:0008006" key="11">
    <source>
        <dbReference type="Google" id="ProtNLM"/>
    </source>
</evidence>
<evidence type="ECO:0000256" key="5">
    <source>
        <dbReference type="ARBA" id="ARBA00022989"/>
    </source>
</evidence>
<dbReference type="InterPro" id="IPR018584">
    <property type="entry name" value="GT87"/>
</dbReference>
<feature type="transmembrane region" description="Helical" evidence="8">
    <location>
        <begin position="21"/>
        <end position="39"/>
    </location>
</feature>
<protein>
    <recommendedName>
        <fullName evidence="11">DUF2029 domain-containing protein</fullName>
    </recommendedName>
</protein>
<keyword evidence="5 8" id="KW-1133">Transmembrane helix</keyword>
<dbReference type="GO" id="GO:0016758">
    <property type="term" value="F:hexosyltransferase activity"/>
    <property type="evidence" value="ECO:0007669"/>
    <property type="project" value="InterPro"/>
</dbReference>
<keyword evidence="10" id="KW-1185">Reference proteome</keyword>
<dbReference type="RefSeq" id="WP_184242710.1">
    <property type="nucleotide sequence ID" value="NZ_JACHLR010000002.1"/>
</dbReference>
<feature type="transmembrane region" description="Helical" evidence="8">
    <location>
        <begin position="100"/>
        <end position="127"/>
    </location>
</feature>
<accession>A0A7W7NVT5</accession>
<gene>
    <name evidence="9" type="ORF">HNO88_000742</name>
</gene>
<comment type="subcellular location">
    <subcellularLocation>
        <location evidence="1">Cell membrane</location>
        <topology evidence="1">Multi-pass membrane protein</topology>
    </subcellularLocation>
</comment>
<dbReference type="GO" id="GO:0005886">
    <property type="term" value="C:plasma membrane"/>
    <property type="evidence" value="ECO:0007669"/>
    <property type="project" value="UniProtKB-SubCell"/>
</dbReference>
<evidence type="ECO:0000256" key="7">
    <source>
        <dbReference type="ARBA" id="ARBA00024033"/>
    </source>
</evidence>
<feature type="transmembrane region" description="Helical" evidence="8">
    <location>
        <begin position="210"/>
        <end position="235"/>
    </location>
</feature>
<evidence type="ECO:0000256" key="2">
    <source>
        <dbReference type="ARBA" id="ARBA00022475"/>
    </source>
</evidence>